<evidence type="ECO:0000313" key="1">
    <source>
        <dbReference type="EMBL" id="MBM7616030.1"/>
    </source>
</evidence>
<gene>
    <name evidence="1" type="ORF">JOC73_002606</name>
</gene>
<comment type="caution">
    <text evidence="1">The sequence shown here is derived from an EMBL/GenBank/DDBJ whole genome shotgun (WGS) entry which is preliminary data.</text>
</comment>
<organism evidence="1 2">
    <name type="scientific">Alkaliphilus hydrothermalis</name>
    <dbReference type="NCBI Taxonomy" id="1482730"/>
    <lineage>
        <taxon>Bacteria</taxon>
        <taxon>Bacillati</taxon>
        <taxon>Bacillota</taxon>
        <taxon>Clostridia</taxon>
        <taxon>Peptostreptococcales</taxon>
        <taxon>Natronincolaceae</taxon>
        <taxon>Alkaliphilus</taxon>
    </lineage>
</organism>
<dbReference type="EMBL" id="JAFBEE010000022">
    <property type="protein sequence ID" value="MBM7616030.1"/>
    <property type="molecule type" value="Genomic_DNA"/>
</dbReference>
<evidence type="ECO:0000313" key="2">
    <source>
        <dbReference type="Proteomes" id="UP001314796"/>
    </source>
</evidence>
<keyword evidence="2" id="KW-1185">Reference proteome</keyword>
<sequence length="92" mass="11049">MSCSEILALSLRENLSNAYLIGEKTYKKNIGQTQYYNDKYNFIMSIVTFKWDINGDDVNEIDKYIYEDNHKYNSIENYLDRIFYLNEFDNNS</sequence>
<reference evidence="1 2" key="1">
    <citation type="submission" date="2021-01" db="EMBL/GenBank/DDBJ databases">
        <title>Genomic Encyclopedia of Type Strains, Phase IV (KMG-IV): sequencing the most valuable type-strain genomes for metagenomic binning, comparative biology and taxonomic classification.</title>
        <authorList>
            <person name="Goeker M."/>
        </authorList>
    </citation>
    <scope>NUCLEOTIDE SEQUENCE [LARGE SCALE GENOMIC DNA]</scope>
    <source>
        <strain evidence="1 2">DSM 25890</strain>
    </source>
</reference>
<dbReference type="Gene3D" id="3.90.226.10">
    <property type="entry name" value="2-enoyl-CoA Hydratase, Chain A, domain 1"/>
    <property type="match status" value="1"/>
</dbReference>
<accession>A0ABS2NSU6</accession>
<protein>
    <submittedName>
        <fullName evidence="1">Uncharacterized protein</fullName>
    </submittedName>
</protein>
<proteinExistence type="predicted"/>
<name>A0ABS2NSU6_9FIRM</name>
<dbReference type="Proteomes" id="UP001314796">
    <property type="component" value="Unassembled WGS sequence"/>
</dbReference>